<gene>
    <name evidence="2" type="ORF">CFP56_019961</name>
</gene>
<dbReference type="InterPro" id="IPR018800">
    <property type="entry name" value="PRCC"/>
</dbReference>
<name>A0AAW0KFY7_QUESU</name>
<comment type="caution">
    <text evidence="2">The sequence shown here is derived from an EMBL/GenBank/DDBJ whole genome shotgun (WGS) entry which is preliminary data.</text>
</comment>
<dbReference type="PANTHER" id="PTHR13621:SF2">
    <property type="entry name" value="PROLINE-RICH PROTEIN PRCC"/>
    <property type="match status" value="1"/>
</dbReference>
<sequence>MDSLLASYGSSEEEEEEEESKSSPFLSLPKPKSSSLFLSLPQPKSKSLNPNPNPNPNQHQHQPKRVVQFRPPIKSTHDEDEDDEDEEKESNRRKESESLAAAQAPSVKSFLSSIPAPKNSITLGVLSSRRATIEAPQPPAESCYANYELGSHHNLNVNMDDQSQYVSSGGESLSYDAIYGRNWGDTLSGSSTSQSAVTVLGKRGRKEIPTEEIVEVKQDELMKNRPREDQVKLTGIAFGPSYQGSLKLNASC</sequence>
<reference evidence="2 3" key="1">
    <citation type="journal article" date="2018" name="Sci. Data">
        <title>The draft genome sequence of cork oak.</title>
        <authorList>
            <person name="Ramos A.M."/>
            <person name="Usie A."/>
            <person name="Barbosa P."/>
            <person name="Barros P.M."/>
            <person name="Capote T."/>
            <person name="Chaves I."/>
            <person name="Simoes F."/>
            <person name="Abreu I."/>
            <person name="Carrasquinho I."/>
            <person name="Faro C."/>
            <person name="Guimaraes J.B."/>
            <person name="Mendonca D."/>
            <person name="Nobrega F."/>
            <person name="Rodrigues L."/>
            <person name="Saibo N.J.M."/>
            <person name="Varela M.C."/>
            <person name="Egas C."/>
            <person name="Matos J."/>
            <person name="Miguel C.M."/>
            <person name="Oliveira M.M."/>
            <person name="Ricardo C.P."/>
            <person name="Goncalves S."/>
        </authorList>
    </citation>
    <scope>NUCLEOTIDE SEQUENCE [LARGE SCALE GENOMIC DNA]</scope>
    <source>
        <strain evidence="3">cv. HL8</strain>
    </source>
</reference>
<feature type="compositionally biased region" description="Low complexity" evidence="1">
    <location>
        <begin position="1"/>
        <end position="10"/>
    </location>
</feature>
<evidence type="ECO:0000256" key="1">
    <source>
        <dbReference type="SAM" id="MobiDB-lite"/>
    </source>
</evidence>
<dbReference type="Proteomes" id="UP000237347">
    <property type="component" value="Unassembled WGS sequence"/>
</dbReference>
<dbReference type="AlphaFoldDB" id="A0AAW0KFY7"/>
<dbReference type="GO" id="GO:0005634">
    <property type="term" value="C:nucleus"/>
    <property type="evidence" value="ECO:0007669"/>
    <property type="project" value="TreeGrafter"/>
</dbReference>
<evidence type="ECO:0000313" key="2">
    <source>
        <dbReference type="EMBL" id="KAK7838323.1"/>
    </source>
</evidence>
<organism evidence="2 3">
    <name type="scientific">Quercus suber</name>
    <name type="common">Cork oak</name>
    <dbReference type="NCBI Taxonomy" id="58331"/>
    <lineage>
        <taxon>Eukaryota</taxon>
        <taxon>Viridiplantae</taxon>
        <taxon>Streptophyta</taxon>
        <taxon>Embryophyta</taxon>
        <taxon>Tracheophyta</taxon>
        <taxon>Spermatophyta</taxon>
        <taxon>Magnoliopsida</taxon>
        <taxon>eudicotyledons</taxon>
        <taxon>Gunneridae</taxon>
        <taxon>Pentapetalae</taxon>
        <taxon>rosids</taxon>
        <taxon>fabids</taxon>
        <taxon>Fagales</taxon>
        <taxon>Fagaceae</taxon>
        <taxon>Quercus</taxon>
    </lineage>
</organism>
<accession>A0AAW0KFY7</accession>
<keyword evidence="3" id="KW-1185">Reference proteome</keyword>
<protein>
    <submittedName>
        <fullName evidence="2">Uncharacterized protein</fullName>
    </submittedName>
</protein>
<proteinExistence type="predicted"/>
<feature type="compositionally biased region" description="Low complexity" evidence="1">
    <location>
        <begin position="22"/>
        <end position="60"/>
    </location>
</feature>
<dbReference type="PANTHER" id="PTHR13621">
    <property type="entry name" value="PROLINE-RICH PROTEIN PRCC"/>
    <property type="match status" value="1"/>
</dbReference>
<feature type="compositionally biased region" description="Acidic residues" evidence="1">
    <location>
        <begin position="78"/>
        <end position="88"/>
    </location>
</feature>
<feature type="region of interest" description="Disordered" evidence="1">
    <location>
        <begin position="1"/>
        <end position="114"/>
    </location>
</feature>
<dbReference type="EMBL" id="PKMF04000309">
    <property type="protein sequence ID" value="KAK7838323.1"/>
    <property type="molecule type" value="Genomic_DNA"/>
</dbReference>
<evidence type="ECO:0000313" key="3">
    <source>
        <dbReference type="Proteomes" id="UP000237347"/>
    </source>
</evidence>